<evidence type="ECO:0000313" key="3">
    <source>
        <dbReference type="EMBL" id="EME27354.1"/>
    </source>
</evidence>
<dbReference type="Gramene" id="EME27354">
    <property type="protein sequence ID" value="EME27354"/>
    <property type="gene ID" value="Gasu_50830"/>
</dbReference>
<feature type="compositionally biased region" description="Polar residues" evidence="1">
    <location>
        <begin position="311"/>
        <end position="320"/>
    </location>
</feature>
<proteinExistence type="predicted"/>
<feature type="compositionally biased region" description="Polar residues" evidence="1">
    <location>
        <begin position="566"/>
        <end position="577"/>
    </location>
</feature>
<dbReference type="GeneID" id="17086269"/>
<feature type="region of interest" description="Disordered" evidence="1">
    <location>
        <begin position="433"/>
        <end position="483"/>
    </location>
</feature>
<dbReference type="InterPro" id="IPR014840">
    <property type="entry name" value="HRD"/>
</dbReference>
<feature type="region of interest" description="Disordered" evidence="1">
    <location>
        <begin position="514"/>
        <end position="652"/>
    </location>
</feature>
<dbReference type="RefSeq" id="XP_005703874.1">
    <property type="nucleotide sequence ID" value="XM_005703817.1"/>
</dbReference>
<keyword evidence="4" id="KW-1185">Reference proteome</keyword>
<feature type="compositionally biased region" description="Basic residues" evidence="1">
    <location>
        <begin position="433"/>
        <end position="443"/>
    </location>
</feature>
<protein>
    <recommendedName>
        <fullName evidence="2">Hpc2-related domain-containing protein</fullName>
    </recommendedName>
</protein>
<evidence type="ECO:0000256" key="1">
    <source>
        <dbReference type="SAM" id="MobiDB-lite"/>
    </source>
</evidence>
<dbReference type="OrthoDB" id="10425851at2759"/>
<sequence>MAISIKITPGETNRVDLKKVERVLREEKPIQYSTPEPYSTKDNLLLPKGLDGVVAKYSKINKKSSRSTRDDYDMNDDFIDDSEAVELFEDVKEELEQDFYICSEELEELFEEERIEPSSARERSNSLEDSFSEHSQIPTIIEYTYEEICEKLEPIPEAVKSCIISLKEVLESSNLSRRSFTSTYVASYIKNLFVTGAQYSLAQKASFGENGAVRCYLSKQLWSHIKALFNCKGLSKYRCSKKNFEEDAFSVFHSEWKHMVRNEKEEILSDLKHALRLATDSHFEQRPLNDSENVKGQDQDSYFSMNSHKIDSVETQTQGSEGAEEDISASPARRCKRKAATMAAEEISNLAVHGSTQSPLKKKKLRIEWSESIDKLVYNYFVKKLAQIRCRDLGKSKKNESAESATELLNAAFSEYDVTEKDLIDAYRRHKAEIKRSQRQKSKEKREEIKRRKELAAQKKWEREQNPNKHQAEQPKVFSSTESKGLNHIEAIREPDDVKDTLQNTIPKVHVTSVEKNETVDTLSNTHSAEATSVDRNRMNSSENGVVGESTPLPCNKTHGVKPKLISNSTPKPSQASEKPMQPSKVKYKKSDSSRKTSNAGLGLKKEGTGSSHVMSKNGNDAESEFVENACEISQNSKSKPKKHRSRFPSTGLNEKIFKKLASISETPSVGQRRIPAGFAAEVEAAVE</sequence>
<evidence type="ECO:0000259" key="2">
    <source>
        <dbReference type="Pfam" id="PF08729"/>
    </source>
</evidence>
<feature type="compositionally biased region" description="Polar residues" evidence="1">
    <location>
        <begin position="609"/>
        <end position="621"/>
    </location>
</feature>
<dbReference type="Proteomes" id="UP000030680">
    <property type="component" value="Unassembled WGS sequence"/>
</dbReference>
<evidence type="ECO:0000313" key="4">
    <source>
        <dbReference type="Proteomes" id="UP000030680"/>
    </source>
</evidence>
<feature type="region of interest" description="Disordered" evidence="1">
    <location>
        <begin position="311"/>
        <end position="333"/>
    </location>
</feature>
<dbReference type="AlphaFoldDB" id="M2XVE2"/>
<feature type="domain" description="Hpc2-related" evidence="2">
    <location>
        <begin position="66"/>
        <end position="107"/>
    </location>
</feature>
<feature type="compositionally biased region" description="Basic and acidic residues" evidence="1">
    <location>
        <begin position="444"/>
        <end position="473"/>
    </location>
</feature>
<organism evidence="3 4">
    <name type="scientific">Galdieria sulphuraria</name>
    <name type="common">Red alga</name>
    <dbReference type="NCBI Taxonomy" id="130081"/>
    <lineage>
        <taxon>Eukaryota</taxon>
        <taxon>Rhodophyta</taxon>
        <taxon>Bangiophyceae</taxon>
        <taxon>Galdieriales</taxon>
        <taxon>Galdieriaceae</taxon>
        <taxon>Galdieria</taxon>
    </lineage>
</organism>
<reference evidence="4" key="1">
    <citation type="journal article" date="2013" name="Science">
        <title>Gene transfer from bacteria and archaea facilitated evolution of an extremophilic eukaryote.</title>
        <authorList>
            <person name="Schonknecht G."/>
            <person name="Chen W.H."/>
            <person name="Ternes C.M."/>
            <person name="Barbier G.G."/>
            <person name="Shrestha R.P."/>
            <person name="Stanke M."/>
            <person name="Brautigam A."/>
            <person name="Baker B.J."/>
            <person name="Banfield J.F."/>
            <person name="Garavito R.M."/>
            <person name="Carr K."/>
            <person name="Wilkerson C."/>
            <person name="Rensing S.A."/>
            <person name="Gagneul D."/>
            <person name="Dickenson N.E."/>
            <person name="Oesterhelt C."/>
            <person name="Lercher M.J."/>
            <person name="Weber A.P."/>
        </authorList>
    </citation>
    <scope>NUCLEOTIDE SEQUENCE [LARGE SCALE GENOMIC DNA]</scope>
    <source>
        <strain evidence="4">074W</strain>
    </source>
</reference>
<dbReference type="Pfam" id="PF08729">
    <property type="entry name" value="HUN"/>
    <property type="match status" value="1"/>
</dbReference>
<dbReference type="EMBL" id="KB454533">
    <property type="protein sequence ID" value="EME27354.1"/>
    <property type="molecule type" value="Genomic_DNA"/>
</dbReference>
<gene>
    <name evidence="3" type="ORF">Gasu_50830</name>
</gene>
<accession>M2XVE2</accession>
<name>M2XVE2_GALSU</name>
<feature type="compositionally biased region" description="Polar residues" evidence="1">
    <location>
        <begin position="520"/>
        <end position="531"/>
    </location>
</feature>
<dbReference type="KEGG" id="gsl:Gasu_50830"/>